<name>A0A6G4WA74_9HYPH</name>
<feature type="signal peptide" evidence="1">
    <location>
        <begin position="1"/>
        <end position="31"/>
    </location>
</feature>
<keyword evidence="1" id="KW-0732">Signal</keyword>
<evidence type="ECO:0000313" key="2">
    <source>
        <dbReference type="EMBL" id="NGO51050.1"/>
    </source>
</evidence>
<feature type="chain" id="PRO_5026359245" evidence="1">
    <location>
        <begin position="32"/>
        <end position="141"/>
    </location>
</feature>
<keyword evidence="3" id="KW-1185">Reference proteome</keyword>
<evidence type="ECO:0000313" key="3">
    <source>
        <dbReference type="Proteomes" id="UP001642900"/>
    </source>
</evidence>
<organism evidence="2 3">
    <name type="scientific">Allomesorhizobium camelthorni</name>
    <dbReference type="NCBI Taxonomy" id="475069"/>
    <lineage>
        <taxon>Bacteria</taxon>
        <taxon>Pseudomonadati</taxon>
        <taxon>Pseudomonadota</taxon>
        <taxon>Alphaproteobacteria</taxon>
        <taxon>Hyphomicrobiales</taxon>
        <taxon>Phyllobacteriaceae</taxon>
        <taxon>Allomesorhizobium</taxon>
    </lineage>
</organism>
<gene>
    <name evidence="2" type="ORF">G6N73_07625</name>
</gene>
<sequence length="141" mass="15027">MRASDMFRGFPPRALALVPALLLAAATQPLAQECCDPAGPFRLGEGYADQPANCETIGSWVERAPQVDARITMSVRGALSAVESDGALAYLVMCAEPDVRVLCVTYSTNDMQPGDVVLFAGGYSRVGEEQVMLDPCLASRE</sequence>
<accession>A0A6G4WA74</accession>
<reference evidence="2 3" key="1">
    <citation type="submission" date="2020-02" db="EMBL/GenBank/DDBJ databases">
        <title>Genome sequence of strain CCNWXJ40-4.</title>
        <authorList>
            <person name="Gao J."/>
            <person name="Sun J."/>
        </authorList>
    </citation>
    <scope>NUCLEOTIDE SEQUENCE [LARGE SCALE GENOMIC DNA]</scope>
    <source>
        <strain evidence="2 3">CCNWXJ 40-4</strain>
    </source>
</reference>
<evidence type="ECO:0000256" key="1">
    <source>
        <dbReference type="SAM" id="SignalP"/>
    </source>
</evidence>
<proteinExistence type="predicted"/>
<dbReference type="Proteomes" id="UP001642900">
    <property type="component" value="Unassembled WGS sequence"/>
</dbReference>
<dbReference type="AlphaFoldDB" id="A0A6G4WA74"/>
<protein>
    <submittedName>
        <fullName evidence="2">Uncharacterized protein</fullName>
    </submittedName>
</protein>
<dbReference type="EMBL" id="JAAKZF010000006">
    <property type="protein sequence ID" value="NGO51050.1"/>
    <property type="molecule type" value="Genomic_DNA"/>
</dbReference>
<comment type="caution">
    <text evidence="2">The sequence shown here is derived from an EMBL/GenBank/DDBJ whole genome shotgun (WGS) entry which is preliminary data.</text>
</comment>